<reference evidence="3" key="3">
    <citation type="submission" date="2021-05" db="UniProtKB">
        <authorList>
            <consortium name="EnsemblPlants"/>
        </authorList>
    </citation>
    <scope>IDENTIFICATION</scope>
    <source>
        <strain evidence="3">cv. B73</strain>
    </source>
</reference>
<reference evidence="4" key="1">
    <citation type="submission" date="2015-12" db="EMBL/GenBank/DDBJ databases">
        <title>Update maize B73 reference genome by single molecule sequencing technologies.</title>
        <authorList>
            <consortium name="Maize Genome Sequencing Project"/>
            <person name="Ware D."/>
        </authorList>
    </citation>
    <scope>NUCLEOTIDE SEQUENCE [LARGE SCALE GENOMIC DNA]</scope>
    <source>
        <strain evidence="4">cv. B73</strain>
    </source>
</reference>
<evidence type="ECO:0000313" key="4">
    <source>
        <dbReference type="Proteomes" id="UP000007305"/>
    </source>
</evidence>
<dbReference type="Gramene" id="Zm00001eb087200_T001">
    <property type="protein sequence ID" value="Zm00001eb087200_P001"/>
    <property type="gene ID" value="Zm00001eb087200"/>
</dbReference>
<name>A0A804MI54_MAIZE</name>
<keyword evidence="2" id="KW-0812">Transmembrane</keyword>
<feature type="region of interest" description="Disordered" evidence="1">
    <location>
        <begin position="1"/>
        <end position="24"/>
    </location>
</feature>
<evidence type="ECO:0000256" key="2">
    <source>
        <dbReference type="SAM" id="Phobius"/>
    </source>
</evidence>
<protein>
    <submittedName>
        <fullName evidence="3">Uncharacterized protein</fullName>
    </submittedName>
</protein>
<feature type="transmembrane region" description="Helical" evidence="2">
    <location>
        <begin position="61"/>
        <end position="85"/>
    </location>
</feature>
<reference evidence="3" key="2">
    <citation type="submission" date="2019-07" db="EMBL/GenBank/DDBJ databases">
        <authorList>
            <person name="Seetharam A."/>
            <person name="Woodhouse M."/>
            <person name="Cannon E."/>
        </authorList>
    </citation>
    <scope>NUCLEOTIDE SEQUENCE [LARGE SCALE GENOMIC DNA]</scope>
    <source>
        <strain evidence="3">cv. B73</strain>
    </source>
</reference>
<proteinExistence type="predicted"/>
<organism evidence="3 4">
    <name type="scientific">Zea mays</name>
    <name type="common">Maize</name>
    <dbReference type="NCBI Taxonomy" id="4577"/>
    <lineage>
        <taxon>Eukaryota</taxon>
        <taxon>Viridiplantae</taxon>
        <taxon>Streptophyta</taxon>
        <taxon>Embryophyta</taxon>
        <taxon>Tracheophyta</taxon>
        <taxon>Spermatophyta</taxon>
        <taxon>Magnoliopsida</taxon>
        <taxon>Liliopsida</taxon>
        <taxon>Poales</taxon>
        <taxon>Poaceae</taxon>
        <taxon>PACMAD clade</taxon>
        <taxon>Panicoideae</taxon>
        <taxon>Andropogonodae</taxon>
        <taxon>Andropogoneae</taxon>
        <taxon>Tripsacinae</taxon>
        <taxon>Zea</taxon>
    </lineage>
</organism>
<dbReference type="Proteomes" id="UP000007305">
    <property type="component" value="Chromosome 2"/>
</dbReference>
<evidence type="ECO:0000256" key="1">
    <source>
        <dbReference type="SAM" id="MobiDB-lite"/>
    </source>
</evidence>
<dbReference type="InParanoid" id="A0A804MI54"/>
<dbReference type="AlphaFoldDB" id="A0A804MI54"/>
<keyword evidence="2" id="KW-1133">Transmembrane helix</keyword>
<sequence>MGQRRRGKSGEEASGRETTDRVRQRQYEARHLACRETFILTDATLKSAEIQETLSKMGLDAVVAACYVFLVLVSVLTVRFFYVLWHSGQPESRLCTTRLRCLNVLGSDQIAWIVHIITSIVKKSPQRGRGAALVVSLTYGTLVWLQIERERPGNSDAACSHEDGNNGNICIGPVNKVLNMLA</sequence>
<keyword evidence="4" id="KW-1185">Reference proteome</keyword>
<dbReference type="EnsemblPlants" id="Zm00001eb087200_T001">
    <property type="protein sequence ID" value="Zm00001eb087200_P001"/>
    <property type="gene ID" value="Zm00001eb087200"/>
</dbReference>
<evidence type="ECO:0000313" key="3">
    <source>
        <dbReference type="EnsemblPlants" id="Zm00001eb087200_P001"/>
    </source>
</evidence>
<feature type="compositionally biased region" description="Basic and acidic residues" evidence="1">
    <location>
        <begin position="8"/>
        <end position="24"/>
    </location>
</feature>
<keyword evidence="2" id="KW-0472">Membrane</keyword>
<accession>A0A804MI54</accession>